<comment type="similarity">
    <text evidence="2 6">Belongs to the band 7/mec-2 family. HflC subfamily.</text>
</comment>
<evidence type="ECO:0000259" key="8">
    <source>
        <dbReference type="SMART" id="SM00244"/>
    </source>
</evidence>
<comment type="function">
    <text evidence="6">HflC and HflK could regulate a protease.</text>
</comment>
<dbReference type="InterPro" id="IPR010200">
    <property type="entry name" value="HflC"/>
</dbReference>
<dbReference type="KEGG" id="fiy:BN1229_v1_4011"/>
<organism evidence="9 10">
    <name type="scientific">Candidatus Filomicrobium marinum</name>
    <dbReference type="NCBI Taxonomy" id="1608628"/>
    <lineage>
        <taxon>Bacteria</taxon>
        <taxon>Pseudomonadati</taxon>
        <taxon>Pseudomonadota</taxon>
        <taxon>Alphaproteobacteria</taxon>
        <taxon>Hyphomicrobiales</taxon>
        <taxon>Hyphomicrobiaceae</taxon>
        <taxon>Filomicrobium</taxon>
    </lineage>
</organism>
<dbReference type="PANTHER" id="PTHR42911:SF1">
    <property type="entry name" value="MODULATOR OF FTSH PROTEASE HFLC"/>
    <property type="match status" value="1"/>
</dbReference>
<reference evidence="10" key="1">
    <citation type="submission" date="2015-02" db="EMBL/GenBank/DDBJ databases">
        <authorList>
            <person name="Chooi Y.-H."/>
        </authorList>
    </citation>
    <scope>NUCLEOTIDE SEQUENCE [LARGE SCALE GENOMIC DNA]</scope>
    <source>
        <strain evidence="10">strain Y</strain>
    </source>
</reference>
<feature type="region of interest" description="Disordered" evidence="7">
    <location>
        <begin position="293"/>
        <end position="313"/>
    </location>
</feature>
<dbReference type="PANTHER" id="PTHR42911">
    <property type="entry name" value="MODULATOR OF FTSH PROTEASE HFLC"/>
    <property type="match status" value="1"/>
</dbReference>
<dbReference type="SUPFAM" id="SSF117892">
    <property type="entry name" value="Band 7/SPFH domain"/>
    <property type="match status" value="1"/>
</dbReference>
<proteinExistence type="inferred from homology"/>
<name>A0A0D6JKT8_9HYPH</name>
<dbReference type="InterPro" id="IPR001972">
    <property type="entry name" value="Stomatin_HflK_fam"/>
</dbReference>
<dbReference type="SMART" id="SM00244">
    <property type="entry name" value="PHB"/>
    <property type="match status" value="1"/>
</dbReference>
<dbReference type="GO" id="GO:0016020">
    <property type="term" value="C:membrane"/>
    <property type="evidence" value="ECO:0007669"/>
    <property type="project" value="UniProtKB-SubCell"/>
</dbReference>
<evidence type="ECO:0000256" key="6">
    <source>
        <dbReference type="PIRNR" id="PIRNR005651"/>
    </source>
</evidence>
<evidence type="ECO:0000256" key="5">
    <source>
        <dbReference type="ARBA" id="ARBA00023136"/>
    </source>
</evidence>
<accession>A0A0D6JKT8</accession>
<keyword evidence="4" id="KW-1133">Transmembrane helix</keyword>
<dbReference type="AlphaFoldDB" id="A0A0D6JKT8"/>
<evidence type="ECO:0000313" key="10">
    <source>
        <dbReference type="Proteomes" id="UP000033187"/>
    </source>
</evidence>
<dbReference type="OrthoDB" id="9812991at2"/>
<evidence type="ECO:0000256" key="3">
    <source>
        <dbReference type="ARBA" id="ARBA00022692"/>
    </source>
</evidence>
<keyword evidence="10" id="KW-1185">Reference proteome</keyword>
<dbReference type="KEGG" id="fil:BN1229_v1_4024"/>
<dbReference type="RefSeq" id="WP_046479613.1">
    <property type="nucleotide sequence ID" value="NZ_LN829118.1"/>
</dbReference>
<comment type="subcellular location">
    <subcellularLocation>
        <location evidence="1">Membrane</location>
        <topology evidence="1">Single-pass membrane protein</topology>
    </subcellularLocation>
</comment>
<dbReference type="NCBIfam" id="TIGR01932">
    <property type="entry name" value="hflC"/>
    <property type="match status" value="1"/>
</dbReference>
<evidence type="ECO:0000256" key="4">
    <source>
        <dbReference type="ARBA" id="ARBA00022989"/>
    </source>
</evidence>
<dbReference type="CDD" id="cd03405">
    <property type="entry name" value="SPFH_HflC"/>
    <property type="match status" value="1"/>
</dbReference>
<dbReference type="PIRSF" id="PIRSF005651">
    <property type="entry name" value="HflC"/>
    <property type="match status" value="1"/>
</dbReference>
<dbReference type="EMBL" id="LN829119">
    <property type="protein sequence ID" value="CPR22578.1"/>
    <property type="molecule type" value="Genomic_DNA"/>
</dbReference>
<keyword evidence="3" id="KW-0812">Transmembrane</keyword>
<evidence type="ECO:0000256" key="2">
    <source>
        <dbReference type="ARBA" id="ARBA00007862"/>
    </source>
</evidence>
<feature type="compositionally biased region" description="Polar residues" evidence="7">
    <location>
        <begin position="295"/>
        <end position="306"/>
    </location>
</feature>
<dbReference type="Pfam" id="PF01145">
    <property type="entry name" value="Band_7"/>
    <property type="match status" value="1"/>
</dbReference>
<evidence type="ECO:0000256" key="7">
    <source>
        <dbReference type="SAM" id="MobiDB-lite"/>
    </source>
</evidence>
<protein>
    <recommendedName>
        <fullName evidence="6">Protein HflC</fullName>
    </recommendedName>
</protein>
<gene>
    <name evidence="9" type="ORF">YBN1229_v1_4011</name>
</gene>
<evidence type="ECO:0000256" key="1">
    <source>
        <dbReference type="ARBA" id="ARBA00004167"/>
    </source>
</evidence>
<feature type="domain" description="Band 7" evidence="8">
    <location>
        <begin position="21"/>
        <end position="195"/>
    </location>
</feature>
<dbReference type="InterPro" id="IPR001107">
    <property type="entry name" value="Band_7"/>
</dbReference>
<evidence type="ECO:0000313" key="9">
    <source>
        <dbReference type="EMBL" id="CPR22578.1"/>
    </source>
</evidence>
<keyword evidence="5" id="KW-0472">Membrane</keyword>
<dbReference type="PRINTS" id="PR00721">
    <property type="entry name" value="STOMATIN"/>
</dbReference>
<dbReference type="InterPro" id="IPR036013">
    <property type="entry name" value="Band_7/SPFH_dom_sf"/>
</dbReference>
<dbReference type="Gene3D" id="3.30.479.30">
    <property type="entry name" value="Band 7 domain"/>
    <property type="match status" value="1"/>
</dbReference>
<dbReference type="Proteomes" id="UP000033187">
    <property type="component" value="Chromosome 1"/>
</dbReference>
<sequence>MRTLLAILIILAGLSAAVVYLSAFIVRQTEQAIVLEFGKPVNVINEFEVGPDGQPVNDAGLYWKIPVVQTVEFYDKRILDLEAEPLEVIASDQKRLVVDAFARFRIINPLLFYQTVRDERIARQRLSNVIESSLRNTLGNATFQELVRDKREELMTSILERVNREAKDLGISVVDVRIKRADLPEANSEAVYRRMQTERQREATEIRSEGNAAANRIRATADREATVILAEATKKAEITRGEGDAERNRIFAEAYGRDEDFFGFYRSMQAYEKGMSPGDTRMLISPDSQFFEYFNNPQGAQPSGPASRSPAPQ</sequence>